<dbReference type="GO" id="GO:0006913">
    <property type="term" value="P:nucleocytoplasmic transport"/>
    <property type="evidence" value="ECO:0007669"/>
    <property type="project" value="UniProtKB-UniRule"/>
</dbReference>
<dbReference type="GO" id="GO:0015031">
    <property type="term" value="P:protein transport"/>
    <property type="evidence" value="ECO:0007669"/>
    <property type="project" value="UniProtKB-KW"/>
</dbReference>
<dbReference type="GeneID" id="136811614"/>
<dbReference type="Proteomes" id="UP000594262">
    <property type="component" value="Unplaced"/>
</dbReference>
<evidence type="ECO:0000313" key="7">
    <source>
        <dbReference type="Proteomes" id="UP000594262"/>
    </source>
</evidence>
<dbReference type="InterPro" id="IPR045875">
    <property type="entry name" value="NTF2"/>
</dbReference>
<protein>
    <recommendedName>
        <fullName evidence="4">NTF2-related export protein</fullName>
    </recommendedName>
</protein>
<feature type="domain" description="NTF2" evidence="5">
    <location>
        <begin position="21"/>
        <end position="137"/>
    </location>
</feature>
<accession>A0A7M5X990</accession>
<dbReference type="PANTHER" id="PTHR12612">
    <property type="entry name" value="NUCLEAR TRANSPORT FACTOR 2"/>
    <property type="match status" value="1"/>
</dbReference>
<dbReference type="CDD" id="cd00780">
    <property type="entry name" value="NTF2"/>
    <property type="match status" value="1"/>
</dbReference>
<evidence type="ECO:0000256" key="1">
    <source>
        <dbReference type="ARBA" id="ARBA00022448"/>
    </source>
</evidence>
<dbReference type="InterPro" id="IPR018222">
    <property type="entry name" value="Nuclear_transport_factor_2_euk"/>
</dbReference>
<comment type="function">
    <text evidence="4">Has a role in nuclear-cytoplasmic transport of proteins and mRNAs.</text>
</comment>
<dbReference type="SUPFAM" id="SSF54427">
    <property type="entry name" value="NTF2-like"/>
    <property type="match status" value="1"/>
</dbReference>
<dbReference type="PROSITE" id="PS50177">
    <property type="entry name" value="NTF2_DOMAIN"/>
    <property type="match status" value="1"/>
</dbReference>
<keyword evidence="4" id="KW-0963">Cytoplasm</keyword>
<evidence type="ECO:0000259" key="5">
    <source>
        <dbReference type="PROSITE" id="PS50177"/>
    </source>
</evidence>
<keyword evidence="1 4" id="KW-0813">Transport</keyword>
<name>A0A7M5X990_9CNID</name>
<dbReference type="OrthoDB" id="25408at2759"/>
<keyword evidence="7" id="KW-1185">Reference proteome</keyword>
<keyword evidence="2 4" id="KW-0653">Protein transport</keyword>
<dbReference type="FunFam" id="3.10.450.50:FF:000006">
    <property type="entry name" value="NTF2-related export protein 2 isoform 1"/>
    <property type="match status" value="1"/>
</dbReference>
<evidence type="ECO:0000313" key="6">
    <source>
        <dbReference type="EnsemblMetazoa" id="CLYHEMP019681.1"/>
    </source>
</evidence>
<sequence length="140" mass="16059">MATAAGLLSDFKSLTEQAISAADEFSQIYYKLYDTQRHRLIQLYNDRSTVVWNGNAVNGTQAINEFFINLPATEHQIFSMDSQPINKIATQGQTAILVTFDGQVKFENERDYQYFTQTLLLMSVNNTWKIINDCLRFIDS</sequence>
<comment type="subcellular location">
    <subcellularLocation>
        <location evidence="4">Cytoplasm</location>
    </subcellularLocation>
    <subcellularLocation>
        <location evidence="4">Nucleus</location>
    </subcellularLocation>
</comment>
<reference evidence="6" key="1">
    <citation type="submission" date="2021-01" db="UniProtKB">
        <authorList>
            <consortium name="EnsemblMetazoa"/>
        </authorList>
    </citation>
    <scope>IDENTIFICATION</scope>
</reference>
<organism evidence="6 7">
    <name type="scientific">Clytia hemisphaerica</name>
    <dbReference type="NCBI Taxonomy" id="252671"/>
    <lineage>
        <taxon>Eukaryota</taxon>
        <taxon>Metazoa</taxon>
        <taxon>Cnidaria</taxon>
        <taxon>Hydrozoa</taxon>
        <taxon>Hydroidolina</taxon>
        <taxon>Leptothecata</taxon>
        <taxon>Obeliida</taxon>
        <taxon>Clytiidae</taxon>
        <taxon>Clytia</taxon>
    </lineage>
</organism>
<dbReference type="InterPro" id="IPR002075">
    <property type="entry name" value="NTF2_dom"/>
</dbReference>
<dbReference type="AlphaFoldDB" id="A0A7M5X990"/>
<dbReference type="GO" id="GO:0005737">
    <property type="term" value="C:cytoplasm"/>
    <property type="evidence" value="ECO:0007669"/>
    <property type="project" value="UniProtKB-SubCell"/>
</dbReference>
<keyword evidence="3 4" id="KW-0539">Nucleus</keyword>
<dbReference type="Pfam" id="PF02136">
    <property type="entry name" value="NTF2"/>
    <property type="match status" value="1"/>
</dbReference>
<dbReference type="GO" id="GO:0051028">
    <property type="term" value="P:mRNA transport"/>
    <property type="evidence" value="ECO:0007669"/>
    <property type="project" value="UniProtKB-UniRule"/>
</dbReference>
<dbReference type="GO" id="GO:0005634">
    <property type="term" value="C:nucleus"/>
    <property type="evidence" value="ECO:0007669"/>
    <property type="project" value="UniProtKB-SubCell"/>
</dbReference>
<proteinExistence type="predicted"/>
<dbReference type="Gene3D" id="3.10.450.50">
    <property type="match status" value="1"/>
</dbReference>
<evidence type="ECO:0000256" key="2">
    <source>
        <dbReference type="ARBA" id="ARBA00022927"/>
    </source>
</evidence>
<evidence type="ECO:0000256" key="4">
    <source>
        <dbReference type="RuleBase" id="RU369002"/>
    </source>
</evidence>
<dbReference type="EnsemblMetazoa" id="CLYHEMT019681.1">
    <property type="protein sequence ID" value="CLYHEMP019681.1"/>
    <property type="gene ID" value="CLYHEMG019681"/>
</dbReference>
<dbReference type="InterPro" id="IPR032710">
    <property type="entry name" value="NTF2-like_dom_sf"/>
</dbReference>
<dbReference type="RefSeq" id="XP_066924338.1">
    <property type="nucleotide sequence ID" value="XM_067068237.1"/>
</dbReference>
<evidence type="ECO:0000256" key="3">
    <source>
        <dbReference type="ARBA" id="ARBA00023242"/>
    </source>
</evidence>